<dbReference type="EMBL" id="CAJNOJ010000295">
    <property type="protein sequence ID" value="CAF1377586.1"/>
    <property type="molecule type" value="Genomic_DNA"/>
</dbReference>
<evidence type="ECO:0008006" key="4">
    <source>
        <dbReference type="Google" id="ProtNLM"/>
    </source>
</evidence>
<dbReference type="AlphaFoldDB" id="A0A815JD63"/>
<sequence>MSQRGMYLILLCLLIEQLVAQDMRSLKMFVFNGLEFQCVNTTCIPYANRTTEGVLKCRITCLSLLQCKAASFYQSALVCQLFTDTSIQNANMLGNSNVISLIVQSGTRIPPGFIRPDTRSNSIYTQILNLKFLVDNLSPLKI</sequence>
<protein>
    <recommendedName>
        <fullName evidence="4">Apple domain-containing protein</fullName>
    </recommendedName>
</protein>
<proteinExistence type="predicted"/>
<keyword evidence="1" id="KW-0732">Signal</keyword>
<comment type="caution">
    <text evidence="2">The sequence shown here is derived from an EMBL/GenBank/DDBJ whole genome shotgun (WGS) entry which is preliminary data.</text>
</comment>
<evidence type="ECO:0000313" key="2">
    <source>
        <dbReference type="EMBL" id="CAF1377586.1"/>
    </source>
</evidence>
<dbReference type="Proteomes" id="UP000663852">
    <property type="component" value="Unassembled WGS sequence"/>
</dbReference>
<evidence type="ECO:0000256" key="1">
    <source>
        <dbReference type="SAM" id="SignalP"/>
    </source>
</evidence>
<feature type="signal peptide" evidence="1">
    <location>
        <begin position="1"/>
        <end position="20"/>
    </location>
</feature>
<gene>
    <name evidence="2" type="ORF">EDS130_LOCUS34736</name>
</gene>
<feature type="chain" id="PRO_5033066157" description="Apple domain-containing protein" evidence="1">
    <location>
        <begin position="21"/>
        <end position="142"/>
    </location>
</feature>
<organism evidence="2 3">
    <name type="scientific">Adineta ricciae</name>
    <name type="common">Rotifer</name>
    <dbReference type="NCBI Taxonomy" id="249248"/>
    <lineage>
        <taxon>Eukaryota</taxon>
        <taxon>Metazoa</taxon>
        <taxon>Spiralia</taxon>
        <taxon>Gnathifera</taxon>
        <taxon>Rotifera</taxon>
        <taxon>Eurotatoria</taxon>
        <taxon>Bdelloidea</taxon>
        <taxon>Adinetida</taxon>
        <taxon>Adinetidae</taxon>
        <taxon>Adineta</taxon>
    </lineage>
</organism>
<accession>A0A815JD63</accession>
<name>A0A815JD63_ADIRI</name>
<evidence type="ECO:0000313" key="3">
    <source>
        <dbReference type="Proteomes" id="UP000663852"/>
    </source>
</evidence>
<reference evidence="2" key="1">
    <citation type="submission" date="2021-02" db="EMBL/GenBank/DDBJ databases">
        <authorList>
            <person name="Nowell W R."/>
        </authorList>
    </citation>
    <scope>NUCLEOTIDE SEQUENCE</scope>
</reference>